<evidence type="ECO:0000259" key="2">
    <source>
        <dbReference type="PROSITE" id="PS50930"/>
    </source>
</evidence>
<dbReference type="STRING" id="112248.SAMN05444392_103215"/>
<dbReference type="SMART" id="SM00850">
    <property type="entry name" value="LytTR"/>
    <property type="match status" value="1"/>
</dbReference>
<dbReference type="AlphaFoldDB" id="A0A1M4WGY0"/>
<dbReference type="InterPro" id="IPR003439">
    <property type="entry name" value="ABC_transporter-like_ATP-bd"/>
</dbReference>
<feature type="domain" description="ABC transporter" evidence="1">
    <location>
        <begin position="4"/>
        <end position="227"/>
    </location>
</feature>
<evidence type="ECO:0000313" key="3">
    <source>
        <dbReference type="EMBL" id="SHE80455.1"/>
    </source>
</evidence>
<dbReference type="InterPro" id="IPR012046">
    <property type="entry name" value="LytTR_ABC"/>
</dbReference>
<gene>
    <name evidence="3" type="ORF">SAMN05444392_103215</name>
</gene>
<dbReference type="PANTHER" id="PTHR43038">
    <property type="entry name" value="ATP-BINDING CASSETTE, SUB-FAMILY H, MEMBER 1"/>
    <property type="match status" value="1"/>
</dbReference>
<dbReference type="Gene3D" id="2.40.50.1020">
    <property type="entry name" value="LytTr DNA-binding domain"/>
    <property type="match status" value="1"/>
</dbReference>
<accession>A0A1M4WGY0</accession>
<dbReference type="Pfam" id="PF04397">
    <property type="entry name" value="LytTR"/>
    <property type="match status" value="1"/>
</dbReference>
<evidence type="ECO:0000313" key="4">
    <source>
        <dbReference type="Proteomes" id="UP000184476"/>
    </source>
</evidence>
<dbReference type="InterPro" id="IPR007492">
    <property type="entry name" value="LytTR_DNA-bd_dom"/>
</dbReference>
<dbReference type="SUPFAM" id="SSF52540">
    <property type="entry name" value="P-loop containing nucleoside triphosphate hydrolases"/>
    <property type="match status" value="1"/>
</dbReference>
<dbReference type="PIRSF" id="PIRSF036612">
    <property type="entry name" value="ABC_ATP_LytTR"/>
    <property type="match status" value="1"/>
</dbReference>
<dbReference type="GO" id="GO:0003677">
    <property type="term" value="F:DNA binding"/>
    <property type="evidence" value="ECO:0007669"/>
    <property type="project" value="InterPro"/>
</dbReference>
<dbReference type="Proteomes" id="UP000184476">
    <property type="component" value="Unassembled WGS sequence"/>
</dbReference>
<proteinExistence type="predicted"/>
<reference evidence="3 4" key="1">
    <citation type="submission" date="2016-11" db="EMBL/GenBank/DDBJ databases">
        <authorList>
            <person name="Jaros S."/>
            <person name="Januszkiewicz K."/>
            <person name="Wedrychowicz H."/>
        </authorList>
    </citation>
    <scope>NUCLEOTIDE SEQUENCE [LARGE SCALE GENOMIC DNA]</scope>
    <source>
        <strain evidence="3 4">DSM 44666</strain>
    </source>
</reference>
<feature type="domain" description="HTH LytTR-type" evidence="2">
    <location>
        <begin position="236"/>
        <end position="342"/>
    </location>
</feature>
<dbReference type="Pfam" id="PF00005">
    <property type="entry name" value="ABC_tran"/>
    <property type="match status" value="1"/>
</dbReference>
<protein>
    <submittedName>
        <fullName evidence="3">Transcriptional regulator, LytTR family</fullName>
    </submittedName>
</protein>
<dbReference type="OrthoDB" id="9809318at2"/>
<dbReference type="Gene3D" id="3.40.50.300">
    <property type="entry name" value="P-loop containing nucleotide triphosphate hydrolases"/>
    <property type="match status" value="1"/>
</dbReference>
<name>A0A1M4WGY0_9BACL</name>
<keyword evidence="4" id="KW-1185">Reference proteome</keyword>
<dbReference type="PROSITE" id="PS50893">
    <property type="entry name" value="ABC_TRANSPORTER_2"/>
    <property type="match status" value="1"/>
</dbReference>
<dbReference type="EMBL" id="FQVL01000003">
    <property type="protein sequence ID" value="SHE80455.1"/>
    <property type="molecule type" value="Genomic_DNA"/>
</dbReference>
<dbReference type="PROSITE" id="PS50930">
    <property type="entry name" value="HTH_LYTTR"/>
    <property type="match status" value="1"/>
</dbReference>
<sequence length="342" mass="39826">MALLEISGIIKQDRNATLLSPVHLQVEPSQCVMIRTRGDLGTLFLQIVLGLNRASEGEVFFQGERLHPDMKKWHQIGRFLLTDQLYSRLTVSEYLHFFRGLYTNGREIYSLMQLMGLESLQHKIIRKLNNSEKRRVHLARCLVNDPILLVLEDPEYKVDLETRHIIRKMFDQLLKEGKALLVTTSLVEDALAITDDVYLLDEQQFKKLNIENETDTQDSDEENVDIHFPVGSFVKIPAKVKDKILLFDPLEINYVESIEGKVYLHVKSDKFLCDLRLNELEGQLKTFGFFRCHRSYIVNLQRVREIIKWTRNSYSLILDDPNRSEVPLSKGNMEELKRLIGI</sequence>
<dbReference type="InterPro" id="IPR027417">
    <property type="entry name" value="P-loop_NTPase"/>
</dbReference>
<dbReference type="PANTHER" id="PTHR43038:SF3">
    <property type="entry name" value="ABC TRANSPORTER G FAMILY MEMBER 20 ISOFORM X1"/>
    <property type="match status" value="1"/>
</dbReference>
<evidence type="ECO:0000259" key="1">
    <source>
        <dbReference type="PROSITE" id="PS50893"/>
    </source>
</evidence>
<dbReference type="GO" id="GO:0005524">
    <property type="term" value="F:ATP binding"/>
    <property type="evidence" value="ECO:0007669"/>
    <property type="project" value="InterPro"/>
</dbReference>
<organism evidence="3 4">
    <name type="scientific">Seinonella peptonophila</name>
    <dbReference type="NCBI Taxonomy" id="112248"/>
    <lineage>
        <taxon>Bacteria</taxon>
        <taxon>Bacillati</taxon>
        <taxon>Bacillota</taxon>
        <taxon>Bacilli</taxon>
        <taxon>Bacillales</taxon>
        <taxon>Thermoactinomycetaceae</taxon>
        <taxon>Seinonella</taxon>
    </lineage>
</organism>
<dbReference type="GO" id="GO:0016887">
    <property type="term" value="F:ATP hydrolysis activity"/>
    <property type="evidence" value="ECO:0007669"/>
    <property type="project" value="InterPro"/>
</dbReference>
<dbReference type="RefSeq" id="WP_073154302.1">
    <property type="nucleotide sequence ID" value="NZ_FQVL01000003.1"/>
</dbReference>